<protein>
    <recommendedName>
        <fullName evidence="3">TnsA endonuclease N-terminal domain-containing protein</fullName>
    </recommendedName>
</protein>
<name>A0A1V4HHJ9_9BACL</name>
<keyword evidence="2" id="KW-1185">Reference proteome</keyword>
<evidence type="ECO:0008006" key="3">
    <source>
        <dbReference type="Google" id="ProtNLM"/>
    </source>
</evidence>
<gene>
    <name evidence="1" type="ORF">BC351_28925</name>
</gene>
<accession>A0A1V4HHJ9</accession>
<evidence type="ECO:0000313" key="1">
    <source>
        <dbReference type="EMBL" id="OPH56194.1"/>
    </source>
</evidence>
<organism evidence="1 2">
    <name type="scientific">Paenibacillus ferrarius</name>
    <dbReference type="NCBI Taxonomy" id="1469647"/>
    <lineage>
        <taxon>Bacteria</taxon>
        <taxon>Bacillati</taxon>
        <taxon>Bacillota</taxon>
        <taxon>Bacilli</taxon>
        <taxon>Bacillales</taxon>
        <taxon>Paenibacillaceae</taxon>
        <taxon>Paenibacillus</taxon>
    </lineage>
</organism>
<dbReference type="EMBL" id="MBTG01000017">
    <property type="protein sequence ID" value="OPH56194.1"/>
    <property type="molecule type" value="Genomic_DNA"/>
</dbReference>
<dbReference type="STRING" id="1469647.BC351_28925"/>
<dbReference type="Proteomes" id="UP000190626">
    <property type="component" value="Unassembled WGS sequence"/>
</dbReference>
<proteinExistence type="predicted"/>
<evidence type="ECO:0000313" key="2">
    <source>
        <dbReference type="Proteomes" id="UP000190626"/>
    </source>
</evidence>
<comment type="caution">
    <text evidence="1">The sequence shown here is derived from an EMBL/GenBank/DDBJ whole genome shotgun (WGS) entry which is preliminary data.</text>
</comment>
<dbReference type="RefSeq" id="WP_079414424.1">
    <property type="nucleotide sequence ID" value="NZ_MBTG01000017.1"/>
</dbReference>
<dbReference type="OrthoDB" id="2591785at2"/>
<sequence>MCQHQYLNKNWIEEDKQFYPKRRVDNKISWQKPHIIGSFYSHKMKRTVQYHSLNECYFYYYLELDHETIRYYVQPVEVPIPILSKIGDKKFWQHVPDVLVFRNGSKPLLYQIKEAPGDLGEKFLRCNQRCELMAKEQNWQYDVIYPKRIPEVVLENITYLHGYLRHRKYYEYLIDDAIFKVKLGQPMLVNELAQSFYPAFNQSEARPLTFHLLAKGLIHTNILEKITGDSVIHIPANSNANLLDKRFFGKEEGTE</sequence>
<dbReference type="AlphaFoldDB" id="A0A1V4HHJ9"/>
<reference evidence="2" key="1">
    <citation type="submission" date="2016-07" db="EMBL/GenBank/DDBJ databases">
        <authorList>
            <person name="Florea S."/>
            <person name="Webb J.S."/>
            <person name="Jaromczyk J."/>
            <person name="Schardl C.L."/>
        </authorList>
    </citation>
    <scope>NUCLEOTIDE SEQUENCE [LARGE SCALE GENOMIC DNA]</scope>
    <source>
        <strain evidence="2">CY1</strain>
    </source>
</reference>